<feature type="transmembrane region" description="Helical" evidence="3">
    <location>
        <begin position="86"/>
        <end position="112"/>
    </location>
</feature>
<evidence type="ECO:0000256" key="1">
    <source>
        <dbReference type="ARBA" id="ARBA00004141"/>
    </source>
</evidence>
<feature type="transmembrane region" description="Helical" evidence="3">
    <location>
        <begin position="264"/>
        <end position="282"/>
    </location>
</feature>
<evidence type="ECO:0000313" key="5">
    <source>
        <dbReference type="EMBL" id="KAK0712196.1"/>
    </source>
</evidence>
<dbReference type="InterPro" id="IPR036259">
    <property type="entry name" value="MFS_trans_sf"/>
</dbReference>
<dbReference type="GO" id="GO:0016020">
    <property type="term" value="C:membrane"/>
    <property type="evidence" value="ECO:0007669"/>
    <property type="project" value="UniProtKB-SubCell"/>
</dbReference>
<dbReference type="PANTHER" id="PTHR11360:SF315">
    <property type="entry name" value="TRANSPORTER MCH2-RELATED"/>
    <property type="match status" value="1"/>
</dbReference>
<dbReference type="Proteomes" id="UP001172159">
    <property type="component" value="Unassembled WGS sequence"/>
</dbReference>
<evidence type="ECO:0000256" key="3">
    <source>
        <dbReference type="SAM" id="Phobius"/>
    </source>
</evidence>
<feature type="transmembrane region" description="Helical" evidence="3">
    <location>
        <begin position="322"/>
        <end position="341"/>
    </location>
</feature>
<comment type="similarity">
    <text evidence="2">Belongs to the major facilitator superfamily. Monocarboxylate porter (TC 2.A.1.13) family.</text>
</comment>
<proteinExistence type="inferred from homology"/>
<feature type="domain" description="Major facilitator superfamily (MFS) profile" evidence="4">
    <location>
        <begin position="197"/>
        <end position="388"/>
    </location>
</feature>
<gene>
    <name evidence="5" type="ORF">B0T21DRAFT_265202</name>
</gene>
<dbReference type="PROSITE" id="PS50850">
    <property type="entry name" value="MFS"/>
    <property type="match status" value="1"/>
</dbReference>
<reference evidence="5" key="1">
    <citation type="submission" date="2023-06" db="EMBL/GenBank/DDBJ databases">
        <title>Genome-scale phylogeny and comparative genomics of the fungal order Sordariales.</title>
        <authorList>
            <consortium name="Lawrence Berkeley National Laboratory"/>
            <person name="Hensen N."/>
            <person name="Bonometti L."/>
            <person name="Westerberg I."/>
            <person name="Brannstrom I.O."/>
            <person name="Guillou S."/>
            <person name="Cros-Aarteil S."/>
            <person name="Calhoun S."/>
            <person name="Haridas S."/>
            <person name="Kuo A."/>
            <person name="Mondo S."/>
            <person name="Pangilinan J."/>
            <person name="Riley R."/>
            <person name="Labutti K."/>
            <person name="Andreopoulos B."/>
            <person name="Lipzen A."/>
            <person name="Chen C."/>
            <person name="Yanf M."/>
            <person name="Daum C."/>
            <person name="Ng V."/>
            <person name="Clum A."/>
            <person name="Steindorff A."/>
            <person name="Ohm R."/>
            <person name="Martin F."/>
            <person name="Silar P."/>
            <person name="Natvig D."/>
            <person name="Lalanne C."/>
            <person name="Gautier V."/>
            <person name="Ament-Velasquez S.L."/>
            <person name="Kruys A."/>
            <person name="Hutchinson M.I."/>
            <person name="Powell A.J."/>
            <person name="Barry K."/>
            <person name="Miller A.N."/>
            <person name="Grigoriev I.V."/>
            <person name="Debuchy R."/>
            <person name="Gladieux P."/>
            <person name="Thoren M.H."/>
            <person name="Johannesson H."/>
        </authorList>
    </citation>
    <scope>NUCLEOTIDE SEQUENCE</scope>
    <source>
        <strain evidence="5">CBS 540.89</strain>
    </source>
</reference>
<evidence type="ECO:0000256" key="2">
    <source>
        <dbReference type="ARBA" id="ARBA00006727"/>
    </source>
</evidence>
<organism evidence="5 6">
    <name type="scientific">Apiosordaria backusii</name>
    <dbReference type="NCBI Taxonomy" id="314023"/>
    <lineage>
        <taxon>Eukaryota</taxon>
        <taxon>Fungi</taxon>
        <taxon>Dikarya</taxon>
        <taxon>Ascomycota</taxon>
        <taxon>Pezizomycotina</taxon>
        <taxon>Sordariomycetes</taxon>
        <taxon>Sordariomycetidae</taxon>
        <taxon>Sordariales</taxon>
        <taxon>Lasiosphaeriaceae</taxon>
        <taxon>Apiosordaria</taxon>
    </lineage>
</organism>
<dbReference type="InterPro" id="IPR020846">
    <property type="entry name" value="MFS_dom"/>
</dbReference>
<sequence length="388" mass="41505">AAIEDDPPNGDYGWVCTFCSFAIQANTWGIGAPWGIFLDRYVSQGTFAQVSKFEYAMIGGLAMALALMVAPLANRCKRAFGTRGTIVLGSGMASAGVFCVVGCSISVLGPWFSTHRSLAIGIATSRLGFGGLAYSLLAGKLIATYGIPWTWRIMSVTMLFCNLICGLLVKDSPINKSAATANSKPSSFSIRIFTRTPVIIILIWGFVAELGYVALFFSLPSYATSLGLNLSQGSTVQALMSLGTGIGRPCVGWVSDKHGRINTALFLTLFCGLISLTLWIHARAYAPLLVFAIFSGVSSGTFWNTANPIVTEVVGMQESAATYSAVCMVMALPATFGEAIALQFVDEGRADDKGRFLPSQVYVGCTYLVGAAALLMLRGWRVWEMEKK</sequence>
<dbReference type="EMBL" id="JAUKTV010000016">
    <property type="protein sequence ID" value="KAK0712196.1"/>
    <property type="molecule type" value="Genomic_DNA"/>
</dbReference>
<comment type="caution">
    <text evidence="5">The sequence shown here is derived from an EMBL/GenBank/DDBJ whole genome shotgun (WGS) entry which is preliminary data.</text>
</comment>
<evidence type="ECO:0000259" key="4">
    <source>
        <dbReference type="PROSITE" id="PS50850"/>
    </source>
</evidence>
<feature type="non-terminal residue" evidence="5">
    <location>
        <position position="388"/>
    </location>
</feature>
<name>A0AA40AAD1_9PEZI</name>
<feature type="transmembrane region" description="Helical" evidence="3">
    <location>
        <begin position="149"/>
        <end position="169"/>
    </location>
</feature>
<feature type="transmembrane region" description="Helical" evidence="3">
    <location>
        <begin position="361"/>
        <end position="380"/>
    </location>
</feature>
<dbReference type="Pfam" id="PF07690">
    <property type="entry name" value="MFS_1"/>
    <property type="match status" value="1"/>
</dbReference>
<dbReference type="PANTHER" id="PTHR11360">
    <property type="entry name" value="MONOCARBOXYLATE TRANSPORTER"/>
    <property type="match status" value="1"/>
</dbReference>
<keyword evidence="6" id="KW-1185">Reference proteome</keyword>
<keyword evidence="3" id="KW-0812">Transmembrane</keyword>
<accession>A0AA40AAD1</accession>
<keyword evidence="3" id="KW-1133">Transmembrane helix</keyword>
<protein>
    <submittedName>
        <fullName evidence="5">Major facilitator superfamily domain-containing protein</fullName>
    </submittedName>
</protein>
<feature type="non-terminal residue" evidence="5">
    <location>
        <position position="1"/>
    </location>
</feature>
<dbReference type="GO" id="GO:0022857">
    <property type="term" value="F:transmembrane transporter activity"/>
    <property type="evidence" value="ECO:0007669"/>
    <property type="project" value="InterPro"/>
</dbReference>
<comment type="subcellular location">
    <subcellularLocation>
        <location evidence="1">Membrane</location>
        <topology evidence="1">Multi-pass membrane protein</topology>
    </subcellularLocation>
</comment>
<feature type="transmembrane region" description="Helical" evidence="3">
    <location>
        <begin position="288"/>
        <end position="310"/>
    </location>
</feature>
<evidence type="ECO:0000313" key="6">
    <source>
        <dbReference type="Proteomes" id="UP001172159"/>
    </source>
</evidence>
<dbReference type="Gene3D" id="1.20.1250.20">
    <property type="entry name" value="MFS general substrate transporter like domains"/>
    <property type="match status" value="2"/>
</dbReference>
<dbReference type="SUPFAM" id="SSF103473">
    <property type="entry name" value="MFS general substrate transporter"/>
    <property type="match status" value="1"/>
</dbReference>
<feature type="transmembrane region" description="Helical" evidence="3">
    <location>
        <begin position="198"/>
        <end position="219"/>
    </location>
</feature>
<keyword evidence="3" id="KW-0472">Membrane</keyword>
<dbReference type="InterPro" id="IPR011701">
    <property type="entry name" value="MFS"/>
</dbReference>
<feature type="transmembrane region" description="Helical" evidence="3">
    <location>
        <begin position="55"/>
        <end position="74"/>
    </location>
</feature>
<dbReference type="InterPro" id="IPR050327">
    <property type="entry name" value="Proton-linked_MCT"/>
</dbReference>
<dbReference type="AlphaFoldDB" id="A0AA40AAD1"/>